<comment type="caution">
    <text evidence="3">The sequence shown here is derived from an EMBL/GenBank/DDBJ whole genome shotgun (WGS) entry which is preliminary data.</text>
</comment>
<protein>
    <submittedName>
        <fullName evidence="3">FHA domain-containing protein</fullName>
    </submittedName>
</protein>
<dbReference type="Gene3D" id="1.10.10.10">
    <property type="entry name" value="Winged helix-like DNA-binding domain superfamily/Winged helix DNA-binding domain"/>
    <property type="match status" value="1"/>
</dbReference>
<dbReference type="CDD" id="cd00060">
    <property type="entry name" value="FHA"/>
    <property type="match status" value="1"/>
</dbReference>
<dbReference type="InterPro" id="IPR008984">
    <property type="entry name" value="SMAD_FHA_dom_sf"/>
</dbReference>
<dbReference type="SUPFAM" id="SSF49879">
    <property type="entry name" value="SMAD/FHA domain"/>
    <property type="match status" value="1"/>
</dbReference>
<dbReference type="InterPro" id="IPR050923">
    <property type="entry name" value="Cell_Proc_Reg/RNA_Proc"/>
</dbReference>
<dbReference type="EMBL" id="JAPWIS010000020">
    <property type="protein sequence ID" value="MCZ4588214.1"/>
    <property type="molecule type" value="Genomic_DNA"/>
</dbReference>
<dbReference type="RefSeq" id="WP_169695654.1">
    <property type="nucleotide sequence ID" value="NZ_CP137575.1"/>
</dbReference>
<evidence type="ECO:0000256" key="1">
    <source>
        <dbReference type="ARBA" id="ARBA00022553"/>
    </source>
</evidence>
<keyword evidence="1" id="KW-0597">Phosphoprotein</keyword>
<dbReference type="PANTHER" id="PTHR23308">
    <property type="entry name" value="NUCLEAR INHIBITOR OF PROTEIN PHOSPHATASE-1"/>
    <property type="match status" value="1"/>
</dbReference>
<dbReference type="InterPro" id="IPR000253">
    <property type="entry name" value="FHA_dom"/>
</dbReference>
<feature type="domain" description="FHA" evidence="2">
    <location>
        <begin position="30"/>
        <end position="81"/>
    </location>
</feature>
<dbReference type="InterPro" id="IPR036388">
    <property type="entry name" value="WH-like_DNA-bd_sf"/>
</dbReference>
<evidence type="ECO:0000313" key="3">
    <source>
        <dbReference type="EMBL" id="MCZ4588214.1"/>
    </source>
</evidence>
<organism evidence="3 4">
    <name type="scientific">Rhodococcus opacus</name>
    <name type="common">Nocardia opaca</name>
    <dbReference type="NCBI Taxonomy" id="37919"/>
    <lineage>
        <taxon>Bacteria</taxon>
        <taxon>Bacillati</taxon>
        <taxon>Actinomycetota</taxon>
        <taxon>Actinomycetes</taxon>
        <taxon>Mycobacteriales</taxon>
        <taxon>Nocardiaceae</taxon>
        <taxon>Rhodococcus</taxon>
    </lineage>
</organism>
<dbReference type="SMART" id="SM00421">
    <property type="entry name" value="HTH_LUXR"/>
    <property type="match status" value="1"/>
</dbReference>
<dbReference type="PROSITE" id="PS50006">
    <property type="entry name" value="FHA_DOMAIN"/>
    <property type="match status" value="1"/>
</dbReference>
<proteinExistence type="predicted"/>
<dbReference type="Gene3D" id="2.60.200.20">
    <property type="match status" value="1"/>
</dbReference>
<sequence>MNALSEPTLCYLDGGYGTREFVLSVDAPRITVGRSEKADIALPSDPNVSRLHATIEWIGSYWTVTDDGLSRNGTFVNGDRLSGRRRLHAGDVIRIGSSSLTFRTFIAVSGEMTGTADALPTRGALTPAQFAVLVELCRPYKNDAAYAHPASNQEIADNLFLTVDTIKCHLRVLFSKFGLEDLPNNQKRMQLVARARHSGIITTSDL</sequence>
<reference evidence="3" key="1">
    <citation type="submission" date="2022-12" db="EMBL/GenBank/DDBJ databases">
        <authorList>
            <person name="Krivoruchko A.V."/>
            <person name="Elkin A."/>
        </authorList>
    </citation>
    <scope>NUCLEOTIDE SEQUENCE</scope>
    <source>
        <strain evidence="3">IEGM 249</strain>
    </source>
</reference>
<evidence type="ECO:0000259" key="2">
    <source>
        <dbReference type="PROSITE" id="PS50006"/>
    </source>
</evidence>
<name>A0ABT4NLE6_RHOOP</name>
<gene>
    <name evidence="3" type="ORF">O4328_31825</name>
</gene>
<dbReference type="SMART" id="SM00240">
    <property type="entry name" value="FHA"/>
    <property type="match status" value="1"/>
</dbReference>
<dbReference type="Pfam" id="PF00498">
    <property type="entry name" value="FHA"/>
    <property type="match status" value="1"/>
</dbReference>
<keyword evidence="4" id="KW-1185">Reference proteome</keyword>
<dbReference type="SUPFAM" id="SSF46894">
    <property type="entry name" value="C-terminal effector domain of the bipartite response regulators"/>
    <property type="match status" value="1"/>
</dbReference>
<dbReference type="InterPro" id="IPR000792">
    <property type="entry name" value="Tscrpt_reg_LuxR_C"/>
</dbReference>
<dbReference type="InterPro" id="IPR016032">
    <property type="entry name" value="Sig_transdc_resp-reg_C-effctor"/>
</dbReference>
<dbReference type="Proteomes" id="UP001066327">
    <property type="component" value="Unassembled WGS sequence"/>
</dbReference>
<accession>A0ABT4NLE6</accession>
<evidence type="ECO:0000313" key="4">
    <source>
        <dbReference type="Proteomes" id="UP001066327"/>
    </source>
</evidence>